<dbReference type="OMA" id="CEAHAIA"/>
<dbReference type="HOGENOM" id="CLU_607550_0_0_1"/>
<dbReference type="RefSeq" id="XP_005759492.1">
    <property type="nucleotide sequence ID" value="XM_005759435.1"/>
</dbReference>
<evidence type="ECO:0000256" key="2">
    <source>
        <dbReference type="ARBA" id="ARBA00022692"/>
    </source>
</evidence>
<dbReference type="PaxDb" id="2903-EOD07063"/>
<keyword evidence="9" id="KW-1185">Reference proteome</keyword>
<protein>
    <recommendedName>
        <fullName evidence="7">EXS domain-containing protein</fullName>
    </recommendedName>
</protein>
<dbReference type="eggNOG" id="KOG1162">
    <property type="taxonomic scope" value="Eukaryota"/>
</dbReference>
<feature type="transmembrane region" description="Helical" evidence="6">
    <location>
        <begin position="126"/>
        <end position="149"/>
    </location>
</feature>
<evidence type="ECO:0000256" key="6">
    <source>
        <dbReference type="SAM" id="Phobius"/>
    </source>
</evidence>
<dbReference type="Proteomes" id="UP000013827">
    <property type="component" value="Unassembled WGS sequence"/>
</dbReference>
<dbReference type="PROSITE" id="PS51380">
    <property type="entry name" value="EXS"/>
    <property type="match status" value="1"/>
</dbReference>
<dbReference type="GeneID" id="17253387"/>
<feature type="region of interest" description="Disordered" evidence="5">
    <location>
        <begin position="430"/>
        <end position="451"/>
    </location>
</feature>
<evidence type="ECO:0000256" key="1">
    <source>
        <dbReference type="ARBA" id="ARBA00004141"/>
    </source>
</evidence>
<dbReference type="GO" id="GO:0016020">
    <property type="term" value="C:membrane"/>
    <property type="evidence" value="ECO:0007669"/>
    <property type="project" value="UniProtKB-SubCell"/>
</dbReference>
<feature type="transmembrane region" description="Helical" evidence="6">
    <location>
        <begin position="53"/>
        <end position="71"/>
    </location>
</feature>
<evidence type="ECO:0000313" key="9">
    <source>
        <dbReference type="Proteomes" id="UP000013827"/>
    </source>
</evidence>
<dbReference type="PANTHER" id="PTHR10783">
    <property type="entry name" value="XENOTROPIC AND POLYTROPIC RETROVIRUS RECEPTOR 1-RELATED"/>
    <property type="match status" value="1"/>
</dbReference>
<keyword evidence="2 6" id="KW-0812">Transmembrane</keyword>
<keyword evidence="4 6" id="KW-0472">Membrane</keyword>
<evidence type="ECO:0000313" key="8">
    <source>
        <dbReference type="EnsemblProtists" id="EOD07063"/>
    </source>
</evidence>
<accession>A0A0D3I728</accession>
<comment type="subcellular location">
    <subcellularLocation>
        <location evidence="1">Membrane</location>
        <topology evidence="1">Multi-pass membrane protein</topology>
    </subcellularLocation>
</comment>
<evidence type="ECO:0000256" key="4">
    <source>
        <dbReference type="ARBA" id="ARBA00023136"/>
    </source>
</evidence>
<sequence>MHTSRRPNAYITVAAATALVVTLISLVYSSHLHPMTVYKVLANLLWKNATVRPPILLIAIVAGWAWVVGVCRRRLGADLEHVLGGTLQHHLSTFHAALILFCVLLSAHLMHFMASNVPGVTWRLWLVANLGLNGIFFILGLLPCSGLFFGPSRLSLLRAVWESIIAPFGPVTFWHVIVADYMTSLANAFSDLQLVACISPHIFRSGLGSDGIYVRSTELWHDFYLTCADSYANAIGLALPFWIRLMQCLKVYSTTREGKNLWNALKYSTFFPLVYAGYLRRHEPSHFHDQCFVAAAVVQSTYCFIWDVHMDWGLFWLAELRGDSAEGYACCGGKPVVARIREPLLISQSVLAHLALCAFDLALRFIWALSVFGGVPGRGAGMLFFELVEILRRTVWAVFRIEWEVIAKVIYPSGTHKPVNMNTRRGAGEWQSLDRPLQQREAPPPIGRVLE</sequence>
<evidence type="ECO:0000259" key="7">
    <source>
        <dbReference type="PROSITE" id="PS51380"/>
    </source>
</evidence>
<reference evidence="8" key="2">
    <citation type="submission" date="2024-10" db="UniProtKB">
        <authorList>
            <consortium name="EnsemblProtists"/>
        </authorList>
    </citation>
    <scope>IDENTIFICATION</scope>
</reference>
<dbReference type="EnsemblProtists" id="EOD07063">
    <property type="protein sequence ID" value="EOD07063"/>
    <property type="gene ID" value="EMIHUDRAFT_198327"/>
</dbReference>
<proteinExistence type="predicted"/>
<reference evidence="9" key="1">
    <citation type="journal article" date="2013" name="Nature">
        <title>Pan genome of the phytoplankton Emiliania underpins its global distribution.</title>
        <authorList>
            <person name="Read B.A."/>
            <person name="Kegel J."/>
            <person name="Klute M.J."/>
            <person name="Kuo A."/>
            <person name="Lefebvre S.C."/>
            <person name="Maumus F."/>
            <person name="Mayer C."/>
            <person name="Miller J."/>
            <person name="Monier A."/>
            <person name="Salamov A."/>
            <person name="Young J."/>
            <person name="Aguilar M."/>
            <person name="Claverie J.M."/>
            <person name="Frickenhaus S."/>
            <person name="Gonzalez K."/>
            <person name="Herman E.K."/>
            <person name="Lin Y.C."/>
            <person name="Napier J."/>
            <person name="Ogata H."/>
            <person name="Sarno A.F."/>
            <person name="Shmutz J."/>
            <person name="Schroeder D."/>
            <person name="de Vargas C."/>
            <person name="Verret F."/>
            <person name="von Dassow P."/>
            <person name="Valentin K."/>
            <person name="Van de Peer Y."/>
            <person name="Wheeler G."/>
            <person name="Dacks J.B."/>
            <person name="Delwiche C.F."/>
            <person name="Dyhrman S.T."/>
            <person name="Glockner G."/>
            <person name="John U."/>
            <person name="Richards T."/>
            <person name="Worden A.Z."/>
            <person name="Zhang X."/>
            <person name="Grigoriev I.V."/>
            <person name="Allen A.E."/>
            <person name="Bidle K."/>
            <person name="Borodovsky M."/>
            <person name="Bowler C."/>
            <person name="Brownlee C."/>
            <person name="Cock J.M."/>
            <person name="Elias M."/>
            <person name="Gladyshev V.N."/>
            <person name="Groth M."/>
            <person name="Guda C."/>
            <person name="Hadaegh A."/>
            <person name="Iglesias-Rodriguez M.D."/>
            <person name="Jenkins J."/>
            <person name="Jones B.M."/>
            <person name="Lawson T."/>
            <person name="Leese F."/>
            <person name="Lindquist E."/>
            <person name="Lobanov A."/>
            <person name="Lomsadze A."/>
            <person name="Malik S.B."/>
            <person name="Marsh M.E."/>
            <person name="Mackinder L."/>
            <person name="Mock T."/>
            <person name="Mueller-Roeber B."/>
            <person name="Pagarete A."/>
            <person name="Parker M."/>
            <person name="Probert I."/>
            <person name="Quesneville H."/>
            <person name="Raines C."/>
            <person name="Rensing S.A."/>
            <person name="Riano-Pachon D.M."/>
            <person name="Richier S."/>
            <person name="Rokitta S."/>
            <person name="Shiraiwa Y."/>
            <person name="Soanes D.M."/>
            <person name="van der Giezen M."/>
            <person name="Wahlund T.M."/>
            <person name="Williams B."/>
            <person name="Wilson W."/>
            <person name="Wolfe G."/>
            <person name="Wurch L.L."/>
        </authorList>
    </citation>
    <scope>NUCLEOTIDE SEQUENCE</scope>
</reference>
<dbReference type="Pfam" id="PF03124">
    <property type="entry name" value="EXS"/>
    <property type="match status" value="1"/>
</dbReference>
<dbReference type="InterPro" id="IPR004342">
    <property type="entry name" value="EXS_C"/>
</dbReference>
<feature type="compositionally biased region" description="Pro residues" evidence="5">
    <location>
        <begin position="442"/>
        <end position="451"/>
    </location>
</feature>
<feature type="domain" description="EXS" evidence="7">
    <location>
        <begin position="224"/>
        <end position="434"/>
    </location>
</feature>
<keyword evidence="3 6" id="KW-1133">Transmembrane helix</keyword>
<name>A0A0D3I728_EMIH1</name>
<dbReference type="KEGG" id="ehx:EMIHUDRAFT_198327"/>
<feature type="transmembrane region" description="Helical" evidence="6">
    <location>
        <begin position="92"/>
        <end position="114"/>
    </location>
</feature>
<evidence type="ECO:0000256" key="5">
    <source>
        <dbReference type="SAM" id="MobiDB-lite"/>
    </source>
</evidence>
<dbReference type="AlphaFoldDB" id="A0A0D3I728"/>
<evidence type="ECO:0000256" key="3">
    <source>
        <dbReference type="ARBA" id="ARBA00022989"/>
    </source>
</evidence>
<organism evidence="8 9">
    <name type="scientific">Emiliania huxleyi (strain CCMP1516)</name>
    <dbReference type="NCBI Taxonomy" id="280463"/>
    <lineage>
        <taxon>Eukaryota</taxon>
        <taxon>Haptista</taxon>
        <taxon>Haptophyta</taxon>
        <taxon>Prymnesiophyceae</taxon>
        <taxon>Isochrysidales</taxon>
        <taxon>Noelaerhabdaceae</taxon>
        <taxon>Emiliania</taxon>
    </lineage>
</organism>